<evidence type="ECO:0000256" key="1">
    <source>
        <dbReference type="SAM" id="MobiDB-lite"/>
    </source>
</evidence>
<reference evidence="2 3" key="1">
    <citation type="submission" date="2019-07" db="EMBL/GenBank/DDBJ databases">
        <title>Whole genome shotgun sequence of Methylobacterium gnaphalii NBRC 107716.</title>
        <authorList>
            <person name="Hosoyama A."/>
            <person name="Uohara A."/>
            <person name="Ohji S."/>
            <person name="Ichikawa N."/>
        </authorList>
    </citation>
    <scope>NUCLEOTIDE SEQUENCE [LARGE SCALE GENOMIC DNA]</scope>
    <source>
        <strain evidence="2 3">NBRC 107716</strain>
    </source>
</reference>
<evidence type="ECO:0000313" key="3">
    <source>
        <dbReference type="Proteomes" id="UP000321750"/>
    </source>
</evidence>
<feature type="region of interest" description="Disordered" evidence="1">
    <location>
        <begin position="122"/>
        <end position="158"/>
    </location>
</feature>
<name>A0A512JJN9_9HYPH</name>
<dbReference type="RefSeq" id="WP_373319188.1">
    <property type="nucleotide sequence ID" value="NZ_BPQK01000037.1"/>
</dbReference>
<sequence length="158" mass="17121">MTWRPVRADGSRRPPNLCFTGDGHMQQIERTIERLGPVAAATLKAPAVDAFAAFFAPGDVFRYPREVLAYPSLSRAEKRAILASWLSDARAVESCPSLRCLPGSRAEPVPLHEVLAALQALDGDGTAGPTGETPARSPLRPLADRWHHDSAPPLKNLH</sequence>
<keyword evidence="3" id="KW-1185">Reference proteome</keyword>
<organism evidence="2 3">
    <name type="scientific">Methylobacterium gnaphalii</name>
    <dbReference type="NCBI Taxonomy" id="1010610"/>
    <lineage>
        <taxon>Bacteria</taxon>
        <taxon>Pseudomonadati</taxon>
        <taxon>Pseudomonadota</taxon>
        <taxon>Alphaproteobacteria</taxon>
        <taxon>Hyphomicrobiales</taxon>
        <taxon>Methylobacteriaceae</taxon>
        <taxon>Methylobacterium</taxon>
    </lineage>
</organism>
<evidence type="ECO:0000313" key="2">
    <source>
        <dbReference type="EMBL" id="GEP10177.1"/>
    </source>
</evidence>
<dbReference type="Proteomes" id="UP000321750">
    <property type="component" value="Unassembled WGS sequence"/>
</dbReference>
<dbReference type="EMBL" id="BJZV01000009">
    <property type="protein sequence ID" value="GEP10177.1"/>
    <property type="molecule type" value="Genomic_DNA"/>
</dbReference>
<proteinExistence type="predicted"/>
<dbReference type="AlphaFoldDB" id="A0A512JJN9"/>
<gene>
    <name evidence="2" type="ORF">MGN01_20220</name>
</gene>
<protein>
    <submittedName>
        <fullName evidence="2">Uncharacterized protein</fullName>
    </submittedName>
</protein>
<accession>A0A512JJN9</accession>
<comment type="caution">
    <text evidence="2">The sequence shown here is derived from an EMBL/GenBank/DDBJ whole genome shotgun (WGS) entry which is preliminary data.</text>
</comment>